<dbReference type="OrthoDB" id="8924832at2759"/>
<evidence type="ECO:0000313" key="1">
    <source>
        <dbReference type="Ensembl" id="ENSLLEP00000022472.1"/>
    </source>
</evidence>
<reference evidence="1" key="1">
    <citation type="submission" date="2025-08" db="UniProtKB">
        <authorList>
            <consortium name="Ensembl"/>
        </authorList>
    </citation>
    <scope>IDENTIFICATION</scope>
</reference>
<dbReference type="Proteomes" id="UP000694569">
    <property type="component" value="Unplaced"/>
</dbReference>
<sequence length="120" mass="13173">MYVVSSRSNARLTHRAQINTYPEVLWVHVQFVGMNVTQVTESGLNVIQVVGCLVNSPQNSLAMGLYFGVSDNGGFIGYVSKRTEVSLGPGVKFCNQFMSLPAQGIVAVVERSRLTFRCEN</sequence>
<name>A0A8C5PGR9_9ANUR</name>
<reference evidence="1" key="2">
    <citation type="submission" date="2025-09" db="UniProtKB">
        <authorList>
            <consortium name="Ensembl"/>
        </authorList>
    </citation>
    <scope>IDENTIFICATION</scope>
</reference>
<dbReference type="Ensembl" id="ENSLLET00000023337.1">
    <property type="protein sequence ID" value="ENSLLEP00000022472.1"/>
    <property type="gene ID" value="ENSLLEG00000014248.1"/>
</dbReference>
<dbReference type="AlphaFoldDB" id="A0A8C5PGR9"/>
<keyword evidence="2" id="KW-1185">Reference proteome</keyword>
<protein>
    <submittedName>
        <fullName evidence="1">Uncharacterized protein</fullName>
    </submittedName>
</protein>
<evidence type="ECO:0000313" key="2">
    <source>
        <dbReference type="Proteomes" id="UP000694569"/>
    </source>
</evidence>
<organism evidence="1 2">
    <name type="scientific">Leptobrachium leishanense</name>
    <name type="common">Leishan spiny toad</name>
    <dbReference type="NCBI Taxonomy" id="445787"/>
    <lineage>
        <taxon>Eukaryota</taxon>
        <taxon>Metazoa</taxon>
        <taxon>Chordata</taxon>
        <taxon>Craniata</taxon>
        <taxon>Vertebrata</taxon>
        <taxon>Euteleostomi</taxon>
        <taxon>Amphibia</taxon>
        <taxon>Batrachia</taxon>
        <taxon>Anura</taxon>
        <taxon>Pelobatoidea</taxon>
        <taxon>Megophryidae</taxon>
        <taxon>Leptobrachium</taxon>
    </lineage>
</organism>
<proteinExistence type="predicted"/>
<accession>A0A8C5PGR9</accession>
<dbReference type="GeneTree" id="ENSGT01010000228713"/>